<dbReference type="RefSeq" id="WP_107846902.1">
    <property type="nucleotide sequence ID" value="NZ_QBKS01000002.1"/>
</dbReference>
<dbReference type="Pfam" id="PF10932">
    <property type="entry name" value="DUF2783"/>
    <property type="match status" value="1"/>
</dbReference>
<accession>A0A2T6BEV1</accession>
<dbReference type="AlphaFoldDB" id="A0A2T6BEV1"/>
<evidence type="ECO:0000313" key="1">
    <source>
        <dbReference type="EMBL" id="PTX54584.1"/>
    </source>
</evidence>
<dbReference type="Proteomes" id="UP000243978">
    <property type="component" value="Unassembled WGS sequence"/>
</dbReference>
<name>A0A2T6BEV1_9RHOB</name>
<dbReference type="InterPro" id="IPR021233">
    <property type="entry name" value="DUF2783"/>
</dbReference>
<proteinExistence type="predicted"/>
<gene>
    <name evidence="1" type="ORF">C8N43_3401</name>
</gene>
<sequence length="62" mass="6627">MLNLEPNIPDGDGFYDELLAAHQGLSKDESDALNARLILVLANHIGDRDVLREALKAAGEAG</sequence>
<dbReference type="OrthoDB" id="8420594at2"/>
<protein>
    <submittedName>
        <fullName evidence="1">Uncharacterized protein DUF2783</fullName>
    </submittedName>
</protein>
<organism evidence="1 2">
    <name type="scientific">Litoreibacter ponti</name>
    <dbReference type="NCBI Taxonomy" id="1510457"/>
    <lineage>
        <taxon>Bacteria</taxon>
        <taxon>Pseudomonadati</taxon>
        <taxon>Pseudomonadota</taxon>
        <taxon>Alphaproteobacteria</taxon>
        <taxon>Rhodobacterales</taxon>
        <taxon>Roseobacteraceae</taxon>
        <taxon>Litoreibacter</taxon>
    </lineage>
</organism>
<dbReference type="EMBL" id="QBKS01000002">
    <property type="protein sequence ID" value="PTX54584.1"/>
    <property type="molecule type" value="Genomic_DNA"/>
</dbReference>
<evidence type="ECO:0000313" key="2">
    <source>
        <dbReference type="Proteomes" id="UP000243978"/>
    </source>
</evidence>
<reference evidence="1 2" key="1">
    <citation type="submission" date="2018-04" db="EMBL/GenBank/DDBJ databases">
        <title>Genomic Encyclopedia of Archaeal and Bacterial Type Strains, Phase II (KMG-II): from individual species to whole genera.</title>
        <authorList>
            <person name="Goeker M."/>
        </authorList>
    </citation>
    <scope>NUCLEOTIDE SEQUENCE [LARGE SCALE GENOMIC DNA]</scope>
    <source>
        <strain evidence="1 2">DSM 100977</strain>
    </source>
</reference>
<comment type="caution">
    <text evidence="1">The sequence shown here is derived from an EMBL/GenBank/DDBJ whole genome shotgun (WGS) entry which is preliminary data.</text>
</comment>
<keyword evidence="2" id="KW-1185">Reference proteome</keyword>